<evidence type="ECO:0000313" key="2">
    <source>
        <dbReference type="EMBL" id="KAI5318507.1"/>
    </source>
</evidence>
<feature type="compositionally biased region" description="Acidic residues" evidence="1">
    <location>
        <begin position="14"/>
        <end position="23"/>
    </location>
</feature>
<evidence type="ECO:0000313" key="3">
    <source>
        <dbReference type="Proteomes" id="UP001054821"/>
    </source>
</evidence>
<protein>
    <submittedName>
        <fullName evidence="2">Uncharacterized protein</fullName>
    </submittedName>
</protein>
<dbReference type="AlphaFoldDB" id="A0AAD4V6G5"/>
<proteinExistence type="predicted"/>
<dbReference type="EMBL" id="JAJFAZ020000007">
    <property type="protein sequence ID" value="KAI5318507.1"/>
    <property type="molecule type" value="Genomic_DNA"/>
</dbReference>
<accession>A0AAD4V6G5</accession>
<feature type="region of interest" description="Disordered" evidence="1">
    <location>
        <begin position="1"/>
        <end position="23"/>
    </location>
</feature>
<gene>
    <name evidence="2" type="ORF">L3X38_038215</name>
</gene>
<dbReference type="Proteomes" id="UP001054821">
    <property type="component" value="Chromosome 7"/>
</dbReference>
<evidence type="ECO:0000256" key="1">
    <source>
        <dbReference type="SAM" id="MobiDB-lite"/>
    </source>
</evidence>
<comment type="caution">
    <text evidence="2">The sequence shown here is derived from an EMBL/GenBank/DDBJ whole genome shotgun (WGS) entry which is preliminary data.</text>
</comment>
<organism evidence="2 3">
    <name type="scientific">Prunus dulcis</name>
    <name type="common">Almond</name>
    <name type="synonym">Amygdalus dulcis</name>
    <dbReference type="NCBI Taxonomy" id="3755"/>
    <lineage>
        <taxon>Eukaryota</taxon>
        <taxon>Viridiplantae</taxon>
        <taxon>Streptophyta</taxon>
        <taxon>Embryophyta</taxon>
        <taxon>Tracheophyta</taxon>
        <taxon>Spermatophyta</taxon>
        <taxon>Magnoliopsida</taxon>
        <taxon>eudicotyledons</taxon>
        <taxon>Gunneridae</taxon>
        <taxon>Pentapetalae</taxon>
        <taxon>rosids</taxon>
        <taxon>fabids</taxon>
        <taxon>Rosales</taxon>
        <taxon>Rosaceae</taxon>
        <taxon>Amygdaloideae</taxon>
        <taxon>Amygdaleae</taxon>
        <taxon>Prunus</taxon>
    </lineage>
</organism>
<sequence>MHNKVGEDVTVEQFPEETEDDANDQQQLIGQVLDHFTVDNIQNTPEETGDIIIRTFTELARDHADHVYTHPAWEDIKRRKNTYKVQKKCQTS</sequence>
<name>A0AAD4V6G5_PRUDU</name>
<reference evidence="2 3" key="1">
    <citation type="journal article" date="2022" name="G3 (Bethesda)">
        <title>Whole-genome sequence and methylome profiling of the almond [Prunus dulcis (Mill.) D.A. Webb] cultivar 'Nonpareil'.</title>
        <authorList>
            <person name="D'Amico-Willman K.M."/>
            <person name="Ouma W.Z."/>
            <person name="Meulia T."/>
            <person name="Sideli G.M."/>
            <person name="Gradziel T.M."/>
            <person name="Fresnedo-Ramirez J."/>
        </authorList>
    </citation>
    <scope>NUCLEOTIDE SEQUENCE [LARGE SCALE GENOMIC DNA]</scope>
    <source>
        <strain evidence="2">Clone GOH B32 T37-40</strain>
    </source>
</reference>
<keyword evidence="3" id="KW-1185">Reference proteome</keyword>